<dbReference type="GO" id="GO:0000977">
    <property type="term" value="F:RNA polymerase II transcription regulatory region sequence-specific DNA binding"/>
    <property type="evidence" value="ECO:0007669"/>
    <property type="project" value="TreeGrafter"/>
</dbReference>
<dbReference type="InterPro" id="IPR036236">
    <property type="entry name" value="Znf_C2H2_sf"/>
</dbReference>
<name>A0A1B6E2Q1_9HEMI</name>
<dbReference type="PROSITE" id="PS50157">
    <property type="entry name" value="ZINC_FINGER_C2H2_2"/>
    <property type="match status" value="6"/>
</dbReference>
<evidence type="ECO:0000256" key="4">
    <source>
        <dbReference type="ARBA" id="ARBA00022833"/>
    </source>
</evidence>
<feature type="compositionally biased region" description="Acidic residues" evidence="6">
    <location>
        <begin position="121"/>
        <end position="137"/>
    </location>
</feature>
<keyword evidence="1" id="KW-0479">Metal-binding</keyword>
<keyword evidence="2" id="KW-0677">Repeat</keyword>
<organism evidence="8">
    <name type="scientific">Clastoptera arizonana</name>
    <name type="common">Arizona spittle bug</name>
    <dbReference type="NCBI Taxonomy" id="38151"/>
    <lineage>
        <taxon>Eukaryota</taxon>
        <taxon>Metazoa</taxon>
        <taxon>Ecdysozoa</taxon>
        <taxon>Arthropoda</taxon>
        <taxon>Hexapoda</taxon>
        <taxon>Insecta</taxon>
        <taxon>Pterygota</taxon>
        <taxon>Neoptera</taxon>
        <taxon>Paraneoptera</taxon>
        <taxon>Hemiptera</taxon>
        <taxon>Auchenorrhyncha</taxon>
        <taxon>Cercopoidea</taxon>
        <taxon>Clastopteridae</taxon>
        <taxon>Clastoptera</taxon>
    </lineage>
</organism>
<protein>
    <recommendedName>
        <fullName evidence="7">C2H2-type domain-containing protein</fullName>
    </recommendedName>
</protein>
<dbReference type="InterPro" id="IPR013087">
    <property type="entry name" value="Znf_C2H2_type"/>
</dbReference>
<feature type="domain" description="C2H2-type" evidence="7">
    <location>
        <begin position="736"/>
        <end position="763"/>
    </location>
</feature>
<dbReference type="SUPFAM" id="SSF57667">
    <property type="entry name" value="beta-beta-alpha zinc fingers"/>
    <property type="match status" value="2"/>
</dbReference>
<proteinExistence type="predicted"/>
<evidence type="ECO:0000256" key="3">
    <source>
        <dbReference type="ARBA" id="ARBA00022771"/>
    </source>
</evidence>
<feature type="region of interest" description="Disordered" evidence="6">
    <location>
        <begin position="268"/>
        <end position="317"/>
    </location>
</feature>
<feature type="domain" description="C2H2-type" evidence="7">
    <location>
        <begin position="930"/>
        <end position="960"/>
    </location>
</feature>
<dbReference type="GO" id="GO:0008270">
    <property type="term" value="F:zinc ion binding"/>
    <property type="evidence" value="ECO:0007669"/>
    <property type="project" value="UniProtKB-KW"/>
</dbReference>
<dbReference type="PROSITE" id="PS00028">
    <property type="entry name" value="ZINC_FINGER_C2H2_1"/>
    <property type="match status" value="5"/>
</dbReference>
<evidence type="ECO:0000259" key="7">
    <source>
        <dbReference type="PROSITE" id="PS50157"/>
    </source>
</evidence>
<evidence type="ECO:0000256" key="2">
    <source>
        <dbReference type="ARBA" id="ARBA00022737"/>
    </source>
</evidence>
<reference evidence="8" key="1">
    <citation type="submission" date="2015-12" db="EMBL/GenBank/DDBJ databases">
        <title>De novo transcriptome assembly of four potential Pierce s Disease insect vectors from Arizona vineyards.</title>
        <authorList>
            <person name="Tassone E.E."/>
        </authorList>
    </citation>
    <scope>NUCLEOTIDE SEQUENCE</scope>
</reference>
<feature type="domain" description="C2H2-type" evidence="7">
    <location>
        <begin position="508"/>
        <end position="535"/>
    </location>
</feature>
<dbReference type="PANTHER" id="PTHR24379">
    <property type="entry name" value="KRAB AND ZINC FINGER DOMAIN-CONTAINING"/>
    <property type="match status" value="1"/>
</dbReference>
<dbReference type="AlphaFoldDB" id="A0A1B6E2Q1"/>
<feature type="domain" description="C2H2-type" evidence="7">
    <location>
        <begin position="642"/>
        <end position="669"/>
    </location>
</feature>
<dbReference type="SMART" id="SM00355">
    <property type="entry name" value="ZnF_C2H2"/>
    <property type="match status" value="12"/>
</dbReference>
<dbReference type="PANTHER" id="PTHR24379:SF127">
    <property type="entry name" value="BLOODY FINGERS-RELATED"/>
    <property type="match status" value="1"/>
</dbReference>
<keyword evidence="4" id="KW-0862">Zinc</keyword>
<feature type="domain" description="C2H2-type" evidence="7">
    <location>
        <begin position="996"/>
        <end position="1023"/>
    </location>
</feature>
<keyword evidence="3 5" id="KW-0863">Zinc-finger</keyword>
<gene>
    <name evidence="8" type="ORF">g.34383</name>
</gene>
<feature type="domain" description="C2H2-type" evidence="7">
    <location>
        <begin position="1040"/>
        <end position="1062"/>
    </location>
</feature>
<evidence type="ECO:0000256" key="1">
    <source>
        <dbReference type="ARBA" id="ARBA00022723"/>
    </source>
</evidence>
<sequence length="1088" mass="126437">MESRYSFTKSDGLTIGTNSQEIDYSNIVLKQEEVDIEPDDYFEDHRSFVNNTSDFVKVENGSLDLMPTPRERLLSPTTSLIEISDDEEEEEVENRDNYDHNIQFKHDQCQSKPLNSLIEISVDDDNDVDDDVDDDGKDDEKDDKKDDDTVDDNIQDKNSNCGHKTPNINRCHKTSLQFLDRRIISLVPELAAYLYGDENIGNSEPEETTLINKKTSNSKLNNIAENVEESVETFHCKNCEISFIKKEDFQNHLETKFCVIKSTQEQDESNITSSNKNSEKRKNLQDPSSSSIQPGLISNRPRHKKDGHFRKKENLTKRRLKSISNIKKYKQNQVTTNNTSAIENTIMKTNNDSFVQNSIRTSSRSGSTSSKQENSFYFEEYCDICNYGTIKRPHFIRHLKSKRHVLLSRVEAMCNGSSTNDTLLKNTLKTTGTPPNSSSFKINQENNHSKIINNNHNTNSNYSIMPPECHIAAQEDSKNVIEEDDKSLILEDHSIKYKLVNLDGVTLFQCKICDSLSKQHIKMEKHIKMHTNSNKLKSNECEKKLRISNRAFISNKYKASCSKNEINHNQKSLSPNKKVDNQPVLDVGNKQITRDIKHSTNITPGKSSQTKKSFNCDFCEYKTEYSNHLKRHLQKVHHKKLYSCEICAASFSIANKYKIHKSYHIIKNSLKIPHSSPISKESFPVFNYLNDHENKFRENSGIIKTSNRYVKKEENQFIAQNLDYYLNLLLRDKKLFKCNICTAMFIDSDRFEDHKTVHVTDTTLQNKKRFSCDFCDYKSNYFYLIKNHILKLHQNLSVYTCQICKTRFKHFIPFLYHKKIHLKNVDYNQKKIQKLTTNQTKHNKTNKVNKNDYSNITTDNNVKKEKSNNVNVLKRINYSIGENYSPKVYKKQKITKSAVGSYLQIDKHEAAEAKSSKSPVNRLEVKQNSFVCNICNSGFQSQALFENHKRYHLTNSGEMPEMSSGRRKKIYCAICLYECDYNYLLRRHMLKHLRLYRCSLCKFASNNRPLLTQHKKTHSNESFLQIKDVTDKRNERVEDLECKSCKIKFNEPDEFLKHVRIHLPVVSTHSSLVPVKNKTNLVKINKTR</sequence>
<evidence type="ECO:0000313" key="8">
    <source>
        <dbReference type="EMBL" id="JAS32206.1"/>
    </source>
</evidence>
<evidence type="ECO:0000256" key="6">
    <source>
        <dbReference type="SAM" id="MobiDB-lite"/>
    </source>
</evidence>
<accession>A0A1B6E2Q1</accession>
<dbReference type="EMBL" id="GEDC01005092">
    <property type="protein sequence ID" value="JAS32206.1"/>
    <property type="molecule type" value="Transcribed_RNA"/>
</dbReference>
<feature type="compositionally biased region" description="Basic residues" evidence="6">
    <location>
        <begin position="300"/>
        <end position="317"/>
    </location>
</feature>
<dbReference type="Gene3D" id="3.30.160.60">
    <property type="entry name" value="Classic Zinc Finger"/>
    <property type="match status" value="4"/>
</dbReference>
<dbReference type="GO" id="GO:0005634">
    <property type="term" value="C:nucleus"/>
    <property type="evidence" value="ECO:0007669"/>
    <property type="project" value="TreeGrafter"/>
</dbReference>
<feature type="region of interest" description="Disordered" evidence="6">
    <location>
        <begin position="120"/>
        <end position="161"/>
    </location>
</feature>
<feature type="compositionally biased region" description="Basic and acidic residues" evidence="6">
    <location>
        <begin position="138"/>
        <end position="147"/>
    </location>
</feature>
<evidence type="ECO:0000256" key="5">
    <source>
        <dbReference type="PROSITE-ProRule" id="PRU00042"/>
    </source>
</evidence>
<dbReference type="GO" id="GO:0000981">
    <property type="term" value="F:DNA-binding transcription factor activity, RNA polymerase II-specific"/>
    <property type="evidence" value="ECO:0007669"/>
    <property type="project" value="TreeGrafter"/>
</dbReference>
<dbReference type="Pfam" id="PF12874">
    <property type="entry name" value="zf-met"/>
    <property type="match status" value="2"/>
</dbReference>